<proteinExistence type="predicted"/>
<organism evidence="2 3">
    <name type="scientific">Vanilla planifolia</name>
    <name type="common">Vanilla</name>
    <dbReference type="NCBI Taxonomy" id="51239"/>
    <lineage>
        <taxon>Eukaryota</taxon>
        <taxon>Viridiplantae</taxon>
        <taxon>Streptophyta</taxon>
        <taxon>Embryophyta</taxon>
        <taxon>Tracheophyta</taxon>
        <taxon>Spermatophyta</taxon>
        <taxon>Magnoliopsida</taxon>
        <taxon>Liliopsida</taxon>
        <taxon>Asparagales</taxon>
        <taxon>Orchidaceae</taxon>
        <taxon>Vanilloideae</taxon>
        <taxon>Vanilleae</taxon>
        <taxon>Vanilla</taxon>
    </lineage>
</organism>
<protein>
    <submittedName>
        <fullName evidence="2">Uncharacterized protein</fullName>
    </submittedName>
</protein>
<reference evidence="2 3" key="1">
    <citation type="journal article" date="2020" name="Nat. Food">
        <title>A phased Vanilla planifolia genome enables genetic improvement of flavour and production.</title>
        <authorList>
            <person name="Hasing T."/>
            <person name="Tang H."/>
            <person name="Brym M."/>
            <person name="Khazi F."/>
            <person name="Huang T."/>
            <person name="Chambers A.H."/>
        </authorList>
    </citation>
    <scope>NUCLEOTIDE SEQUENCE [LARGE SCALE GENOMIC DNA]</scope>
    <source>
        <tissue evidence="2">Leaf</tissue>
    </source>
</reference>
<accession>A0A835Q0V5</accession>
<evidence type="ECO:0000256" key="1">
    <source>
        <dbReference type="SAM" id="MobiDB-lite"/>
    </source>
</evidence>
<evidence type="ECO:0000313" key="2">
    <source>
        <dbReference type="EMBL" id="KAG0464135.1"/>
    </source>
</evidence>
<dbReference type="AlphaFoldDB" id="A0A835Q0V5"/>
<feature type="region of interest" description="Disordered" evidence="1">
    <location>
        <begin position="36"/>
        <end position="56"/>
    </location>
</feature>
<sequence length="56" mass="6811">MPQRSMIQKRFHRFREPVEMLKTQNAVNQLHLLRHRHHHSNQEKKQGCIVESVQGR</sequence>
<name>A0A835Q0V5_VANPL</name>
<evidence type="ECO:0000313" key="3">
    <source>
        <dbReference type="Proteomes" id="UP000636800"/>
    </source>
</evidence>
<comment type="caution">
    <text evidence="2">The sequence shown here is derived from an EMBL/GenBank/DDBJ whole genome shotgun (WGS) entry which is preliminary data.</text>
</comment>
<dbReference type="EMBL" id="JADCNL010000010">
    <property type="protein sequence ID" value="KAG0464135.1"/>
    <property type="molecule type" value="Genomic_DNA"/>
</dbReference>
<gene>
    <name evidence="2" type="ORF">HPP92_020204</name>
</gene>
<keyword evidence="3" id="KW-1185">Reference proteome</keyword>
<dbReference type="Proteomes" id="UP000636800">
    <property type="component" value="Chromosome 10"/>
</dbReference>